<dbReference type="SUPFAM" id="SSF46785">
    <property type="entry name" value="Winged helix' DNA-binding domain"/>
    <property type="match status" value="1"/>
</dbReference>
<dbReference type="PANTHER" id="PTHR33164:SF43">
    <property type="entry name" value="HTH-TYPE TRANSCRIPTIONAL REPRESSOR YETL"/>
    <property type="match status" value="1"/>
</dbReference>
<feature type="domain" description="HTH marR-type" evidence="1">
    <location>
        <begin position="45"/>
        <end position="181"/>
    </location>
</feature>
<dbReference type="PRINTS" id="PR00598">
    <property type="entry name" value="HTHMARR"/>
</dbReference>
<proteinExistence type="predicted"/>
<evidence type="ECO:0000313" key="3">
    <source>
        <dbReference type="Proteomes" id="UP000290365"/>
    </source>
</evidence>
<dbReference type="Pfam" id="PF01047">
    <property type="entry name" value="MarR"/>
    <property type="match status" value="1"/>
</dbReference>
<dbReference type="EMBL" id="CP035758">
    <property type="protein sequence ID" value="QBD76432.1"/>
    <property type="molecule type" value="Genomic_DNA"/>
</dbReference>
<dbReference type="GO" id="GO:0006950">
    <property type="term" value="P:response to stress"/>
    <property type="evidence" value="ECO:0007669"/>
    <property type="project" value="TreeGrafter"/>
</dbReference>
<organism evidence="2 3">
    <name type="scientific">Ktedonosporobacter rubrisoli</name>
    <dbReference type="NCBI Taxonomy" id="2509675"/>
    <lineage>
        <taxon>Bacteria</taxon>
        <taxon>Bacillati</taxon>
        <taxon>Chloroflexota</taxon>
        <taxon>Ktedonobacteria</taxon>
        <taxon>Ktedonobacterales</taxon>
        <taxon>Ktedonosporobacteraceae</taxon>
        <taxon>Ktedonosporobacter</taxon>
    </lineage>
</organism>
<dbReference type="GO" id="GO:0003700">
    <property type="term" value="F:DNA-binding transcription factor activity"/>
    <property type="evidence" value="ECO:0007669"/>
    <property type="project" value="InterPro"/>
</dbReference>
<dbReference type="PANTHER" id="PTHR33164">
    <property type="entry name" value="TRANSCRIPTIONAL REGULATOR, MARR FAMILY"/>
    <property type="match status" value="1"/>
</dbReference>
<accession>A0A4P6JN16</accession>
<dbReference type="OrthoDB" id="9799747at2"/>
<dbReference type="Proteomes" id="UP000290365">
    <property type="component" value="Chromosome"/>
</dbReference>
<dbReference type="Gene3D" id="1.10.10.10">
    <property type="entry name" value="Winged helix-like DNA-binding domain superfamily/Winged helix DNA-binding domain"/>
    <property type="match status" value="1"/>
</dbReference>
<name>A0A4P6JN16_KTERU</name>
<reference evidence="2 3" key="1">
    <citation type="submission" date="2019-01" db="EMBL/GenBank/DDBJ databases">
        <title>Ktedonosporobacter rubrisoli SCAWS-G2.</title>
        <authorList>
            <person name="Huang Y."/>
            <person name="Yan B."/>
        </authorList>
    </citation>
    <scope>NUCLEOTIDE SEQUENCE [LARGE SCALE GENOMIC DNA]</scope>
    <source>
        <strain evidence="2 3">SCAWS-G2</strain>
    </source>
</reference>
<evidence type="ECO:0000313" key="2">
    <source>
        <dbReference type="EMBL" id="QBD76432.1"/>
    </source>
</evidence>
<dbReference type="PROSITE" id="PS50995">
    <property type="entry name" value="HTH_MARR_2"/>
    <property type="match status" value="1"/>
</dbReference>
<dbReference type="AlphaFoldDB" id="A0A4P6JN16"/>
<dbReference type="InterPro" id="IPR036388">
    <property type="entry name" value="WH-like_DNA-bd_sf"/>
</dbReference>
<dbReference type="KEGG" id="kbs:EPA93_10585"/>
<sequence length="184" mass="21010">MIREHCSVGSYPLQKRTAPISKTKIDTCISMLYTSYMNKKVDQIDEKIVRLIGLLSRTEKITDGHMNAVLQSVRLTCAQHHVLKLLIMAGEPLPLGQIAEKLHSVRSNATQMVDRLVAEGLVERIFDPADRRRVLAQITEEGCHRFEAATQAERQIEQELCACFSLEERDQLIILLSRLEEVWK</sequence>
<dbReference type="InterPro" id="IPR039422">
    <property type="entry name" value="MarR/SlyA-like"/>
</dbReference>
<gene>
    <name evidence="2" type="ORF">EPA93_10585</name>
</gene>
<protein>
    <submittedName>
        <fullName evidence="2">MarR family transcriptional regulator</fullName>
    </submittedName>
</protein>
<dbReference type="InterPro" id="IPR036390">
    <property type="entry name" value="WH_DNA-bd_sf"/>
</dbReference>
<evidence type="ECO:0000259" key="1">
    <source>
        <dbReference type="PROSITE" id="PS50995"/>
    </source>
</evidence>
<keyword evidence="3" id="KW-1185">Reference proteome</keyword>
<dbReference type="InterPro" id="IPR000835">
    <property type="entry name" value="HTH_MarR-typ"/>
</dbReference>
<dbReference type="SMART" id="SM00347">
    <property type="entry name" value="HTH_MARR"/>
    <property type="match status" value="1"/>
</dbReference>